<proteinExistence type="predicted"/>
<keyword evidence="2" id="KW-0472">Membrane</keyword>
<dbReference type="RefSeq" id="WP_108620624.1">
    <property type="nucleotide sequence ID" value="NZ_CP028901.1"/>
</dbReference>
<dbReference type="EMBL" id="CP028901">
    <property type="protein sequence ID" value="AWB33195.1"/>
    <property type="molecule type" value="Genomic_DNA"/>
</dbReference>
<keyword evidence="2" id="KW-0812">Transmembrane</keyword>
<keyword evidence="4" id="KW-1185">Reference proteome</keyword>
<organism evidence="3 4">
    <name type="scientific">Orrella marina</name>
    <dbReference type="NCBI Taxonomy" id="2163011"/>
    <lineage>
        <taxon>Bacteria</taxon>
        <taxon>Pseudomonadati</taxon>
        <taxon>Pseudomonadota</taxon>
        <taxon>Betaproteobacteria</taxon>
        <taxon>Burkholderiales</taxon>
        <taxon>Alcaligenaceae</taxon>
        <taxon>Orrella</taxon>
    </lineage>
</organism>
<dbReference type="Pfam" id="PF06097">
    <property type="entry name" value="DUF945"/>
    <property type="match status" value="1"/>
</dbReference>
<evidence type="ECO:0000256" key="2">
    <source>
        <dbReference type="SAM" id="Phobius"/>
    </source>
</evidence>
<dbReference type="InterPro" id="IPR010352">
    <property type="entry name" value="DUF945"/>
</dbReference>
<evidence type="ECO:0000313" key="4">
    <source>
        <dbReference type="Proteomes" id="UP000244571"/>
    </source>
</evidence>
<feature type="region of interest" description="Disordered" evidence="1">
    <location>
        <begin position="526"/>
        <end position="545"/>
    </location>
</feature>
<sequence>MTDSNSSIDTKTSSANQGDTSRVVPPRRIRRRNSPWRSVLITIGVLAVGYSAASYYAGMRSESELRAYVELPPSPGSVKPRLDRHERGIWQSSGTLTLASVVPATQATASENTQTARAEGADAIVIHYVINHALMPDRLARVSWRAQPSESLGMEMQDSFNPTPVLSGIGTLDWEGRFDSSLAMPAFRIVSGNADQAAQSSPQSSSRNVSNEVAFSAMQGELRTYGRELTLNMHWPEIDLLEVDRASSGSSSDSTPGATSRSATASTLAARGVRLDIAMSDRIEGEGQNRLHVAALKSDDLQIADLSVTGRSHAGSTMSLAINTQIGRMQSGMYALDGVVLDGVIKGLNPEAVRRLQQIWNETAGLQQVTEEQADQWRHAMRELILSGLVIDIPELAAGTSFGKVRGQSVFTLAPVPASQRGNPAEPIDFEGYVSSKGRLILQGQGISPTLTALGLLTGVLVRTPDGVMASYELDGDRLALNGKSLPALPALVVINRILNPLVVQSDGSILDRLLEDYIDGYKPQNPELEVLPVPNTPDLQDRQT</sequence>
<reference evidence="3 4" key="1">
    <citation type="submission" date="2018-04" db="EMBL/GenBank/DDBJ databases">
        <title>Bordetella sp. HZ20 isolated from seawater.</title>
        <authorList>
            <person name="Sun C."/>
        </authorList>
    </citation>
    <scope>NUCLEOTIDE SEQUENCE [LARGE SCALE GENOMIC DNA]</scope>
    <source>
        <strain evidence="3 4">HZ20</strain>
    </source>
</reference>
<evidence type="ECO:0000256" key="1">
    <source>
        <dbReference type="SAM" id="MobiDB-lite"/>
    </source>
</evidence>
<keyword evidence="2" id="KW-1133">Transmembrane helix</keyword>
<feature type="compositionally biased region" description="Polar residues" evidence="1">
    <location>
        <begin position="1"/>
        <end position="20"/>
    </location>
</feature>
<dbReference type="AlphaFoldDB" id="A0A2R4XHB2"/>
<evidence type="ECO:0000313" key="3">
    <source>
        <dbReference type="EMBL" id="AWB33195.1"/>
    </source>
</evidence>
<feature type="transmembrane region" description="Helical" evidence="2">
    <location>
        <begin position="36"/>
        <end position="57"/>
    </location>
</feature>
<dbReference type="KEGG" id="boz:DBV39_05140"/>
<accession>A0A2R4XHB2</accession>
<dbReference type="Proteomes" id="UP000244571">
    <property type="component" value="Chromosome"/>
</dbReference>
<feature type="region of interest" description="Disordered" evidence="1">
    <location>
        <begin position="246"/>
        <end position="265"/>
    </location>
</feature>
<name>A0A2R4XHB2_9BURK</name>
<feature type="region of interest" description="Disordered" evidence="1">
    <location>
        <begin position="1"/>
        <end position="29"/>
    </location>
</feature>
<gene>
    <name evidence="3" type="ORF">DBV39_05140</name>
</gene>
<protein>
    <submittedName>
        <fullName evidence="3">Uncharacterized protein</fullName>
    </submittedName>
</protein>